<reference evidence="2" key="1">
    <citation type="journal article" date="2014" name="Int. J. Syst. Evol. Microbiol.">
        <title>Complete genome of a new Firmicutes species belonging to the dominant human colonic microbiota ('Ruminococcus bicirculans') reveals two chromosomes and a selective capacity to utilize plant glucans.</title>
        <authorList>
            <consortium name="NISC Comparative Sequencing Program"/>
            <person name="Wegmann U."/>
            <person name="Louis P."/>
            <person name="Goesmann A."/>
            <person name="Henrissat B."/>
            <person name="Duncan S.H."/>
            <person name="Flint H.J."/>
        </authorList>
    </citation>
    <scope>NUCLEOTIDE SEQUENCE</scope>
    <source>
        <strain evidence="2">CECT 8869</strain>
    </source>
</reference>
<dbReference type="GO" id="GO:0016787">
    <property type="term" value="F:hydrolase activity"/>
    <property type="evidence" value="ECO:0007669"/>
    <property type="project" value="UniProtKB-KW"/>
</dbReference>
<keyword evidence="3" id="KW-1185">Reference proteome</keyword>
<comment type="caution">
    <text evidence="2">The sequence shown here is derived from an EMBL/GenBank/DDBJ whole genome shotgun (WGS) entry which is preliminary data.</text>
</comment>
<evidence type="ECO:0000259" key="1">
    <source>
        <dbReference type="Pfam" id="PF00144"/>
    </source>
</evidence>
<dbReference type="Pfam" id="PF00144">
    <property type="entry name" value="Beta-lactamase"/>
    <property type="match status" value="1"/>
</dbReference>
<reference evidence="2" key="2">
    <citation type="submission" date="2023-06" db="EMBL/GenBank/DDBJ databases">
        <authorList>
            <person name="Lucena T."/>
            <person name="Sun Q."/>
        </authorList>
    </citation>
    <scope>NUCLEOTIDE SEQUENCE</scope>
    <source>
        <strain evidence="2">CECT 8869</strain>
    </source>
</reference>
<dbReference type="RefSeq" id="WP_304437167.1">
    <property type="nucleotide sequence ID" value="NZ_JAUKUC010000001.1"/>
</dbReference>
<dbReference type="InterPro" id="IPR001466">
    <property type="entry name" value="Beta-lactam-related"/>
</dbReference>
<evidence type="ECO:0000313" key="2">
    <source>
        <dbReference type="EMBL" id="MDO1514503.1"/>
    </source>
</evidence>
<feature type="domain" description="Beta-lactamase-related" evidence="1">
    <location>
        <begin position="64"/>
        <end position="395"/>
    </location>
</feature>
<dbReference type="PANTHER" id="PTHR46825">
    <property type="entry name" value="D-ALANYL-D-ALANINE-CARBOXYPEPTIDASE/ENDOPEPTIDASE AMPH"/>
    <property type="match status" value="1"/>
</dbReference>
<accession>A0ABT8RUF8</accession>
<dbReference type="EMBL" id="JAUKUC010000001">
    <property type="protein sequence ID" value="MDO1514503.1"/>
    <property type="molecule type" value="Genomic_DNA"/>
</dbReference>
<dbReference type="InterPro" id="IPR050491">
    <property type="entry name" value="AmpC-like"/>
</dbReference>
<organism evidence="2 3">
    <name type="scientific">Maribacter confluentis</name>
    <dbReference type="NCBI Taxonomy" id="1656093"/>
    <lineage>
        <taxon>Bacteria</taxon>
        <taxon>Pseudomonadati</taxon>
        <taxon>Bacteroidota</taxon>
        <taxon>Flavobacteriia</taxon>
        <taxon>Flavobacteriales</taxon>
        <taxon>Flavobacteriaceae</taxon>
        <taxon>Maribacter</taxon>
    </lineage>
</organism>
<dbReference type="SUPFAM" id="SSF56601">
    <property type="entry name" value="beta-lactamase/transpeptidase-like"/>
    <property type="match status" value="1"/>
</dbReference>
<protein>
    <submittedName>
        <fullName evidence="2">Serine hydrolase domain-containing protein</fullName>
        <ecNumber evidence="2">3.1.1.103</ecNumber>
    </submittedName>
</protein>
<proteinExistence type="predicted"/>
<dbReference type="EC" id="3.1.1.103" evidence="2"/>
<dbReference type="Proteomes" id="UP001168579">
    <property type="component" value="Unassembled WGS sequence"/>
</dbReference>
<name>A0ABT8RUF8_9FLAO</name>
<sequence>MKQTKLFLGVLTFVIILMLLTSSSVQPSNVEVIVPIDKSVKTLAEKREIELYTFQKNALKQALKNYFEEAIQSGDIVGVGVSIVKGDSIIISDGYGKRKVDDSKEVDGETLFRLGSISKGFTGILAANLDNEGILQLDDRVTTYLPDFKFGNQQNTQRIKIAHLLSHTTGTPYHSYTDLVEAGLPMSSISKKFSSINPISVPGTQYSYQNAMFSVAQEVMLKATGNDIQTLLTNKFFEPLGMDAISMDHETLIYTNNIAFPHVKRGQKWKTLTPRDNYYNAIAAGGINANSKDMAKWMRFLLGHNPNVMTKEQIKAAFTPFIELKGHHKYYQKWPGHVKSAYGFGWRIHTVKEKDNAPEETIWHHGGSVNNYRNEIALFPDADLGICVLINGPSKLVKTVVPDLRAIVKGIYEQKIENASSI</sequence>
<dbReference type="PANTHER" id="PTHR46825:SF15">
    <property type="entry name" value="BETA-LACTAMASE-RELATED DOMAIN-CONTAINING PROTEIN"/>
    <property type="match status" value="1"/>
</dbReference>
<dbReference type="InterPro" id="IPR012338">
    <property type="entry name" value="Beta-lactam/transpept-like"/>
</dbReference>
<dbReference type="Gene3D" id="3.40.710.10">
    <property type="entry name" value="DD-peptidase/beta-lactamase superfamily"/>
    <property type="match status" value="1"/>
</dbReference>
<evidence type="ECO:0000313" key="3">
    <source>
        <dbReference type="Proteomes" id="UP001168579"/>
    </source>
</evidence>
<keyword evidence="2" id="KW-0378">Hydrolase</keyword>
<gene>
    <name evidence="2" type="ORF">Q2T41_17760</name>
</gene>